<dbReference type="PANTHER" id="PTHR16099">
    <property type="entry name" value="8-OXO-DGTP DIPHOSPHATES NUDT15"/>
    <property type="match status" value="1"/>
</dbReference>
<dbReference type="SUPFAM" id="SSF55811">
    <property type="entry name" value="Nudix"/>
    <property type="match status" value="1"/>
</dbReference>
<dbReference type="PANTHER" id="PTHR16099:SF5">
    <property type="entry name" value="NUCLEOTIDE TRIPHOSPHATE DIPHOSPHATASE NUDT15"/>
    <property type="match status" value="1"/>
</dbReference>
<dbReference type="PROSITE" id="PS00893">
    <property type="entry name" value="NUDIX_BOX"/>
    <property type="match status" value="1"/>
</dbReference>
<dbReference type="Gene3D" id="3.90.79.10">
    <property type="entry name" value="Nucleoside Triphosphate Pyrophosphohydrolase"/>
    <property type="match status" value="1"/>
</dbReference>
<reference evidence="3" key="1">
    <citation type="submission" date="2023-04" db="EMBL/GenBank/DDBJ databases">
        <title>Aspergillus oryzae var. brunneus NBRC 4377.</title>
        <authorList>
            <person name="Ichikawa N."/>
            <person name="Sato H."/>
            <person name="Tonouchi N."/>
        </authorList>
    </citation>
    <scope>NUCLEOTIDE SEQUENCE</scope>
    <source>
        <strain evidence="3">NBRC 4377</strain>
    </source>
</reference>
<evidence type="ECO:0000313" key="3">
    <source>
        <dbReference type="EMBL" id="GMG42084.1"/>
    </source>
</evidence>
<keyword evidence="4" id="KW-1185">Reference proteome</keyword>
<dbReference type="CDD" id="cd04678">
    <property type="entry name" value="NUDIX_MTH2_Nudt15"/>
    <property type="match status" value="1"/>
</dbReference>
<sequence>MPQTITTPDPRVGIGAFILNKKGEVLLGKRKGSHGAGHLEFGETFENCAEREVLEETGLTIRNVQFLTATNNVMLDENKHYVTVFVSGDICGDAVEPKVSLCFSPSFFFFFVLGVDRLVYGDRWTDFGNS</sequence>
<evidence type="ECO:0000313" key="4">
    <source>
        <dbReference type="Proteomes" id="UP001165189"/>
    </source>
</evidence>
<feature type="domain" description="Nudix hydrolase" evidence="2">
    <location>
        <begin position="9"/>
        <end position="130"/>
    </location>
</feature>
<dbReference type="Proteomes" id="UP001165189">
    <property type="component" value="Unassembled WGS sequence"/>
</dbReference>
<dbReference type="Pfam" id="PF00293">
    <property type="entry name" value="NUDIX"/>
    <property type="match status" value="1"/>
</dbReference>
<protein>
    <submittedName>
        <fullName evidence="3">Unnamed protein product</fullName>
    </submittedName>
</protein>
<evidence type="ECO:0000256" key="1">
    <source>
        <dbReference type="ARBA" id="ARBA00022801"/>
    </source>
</evidence>
<keyword evidence="1" id="KW-0378">Hydrolase</keyword>
<comment type="caution">
    <text evidence="3">The sequence shown here is derived from an EMBL/GenBank/DDBJ whole genome shotgun (WGS) entry which is preliminary data.</text>
</comment>
<dbReference type="PROSITE" id="PS51462">
    <property type="entry name" value="NUDIX"/>
    <property type="match status" value="1"/>
</dbReference>
<dbReference type="EMBL" id="BSYB01000004">
    <property type="protein sequence ID" value="GMG42084.1"/>
    <property type="molecule type" value="Genomic_DNA"/>
</dbReference>
<organism evidence="3 4">
    <name type="scientific">Aspergillus oryzae var. brunneus</name>
    <dbReference type="NCBI Taxonomy" id="332754"/>
    <lineage>
        <taxon>Eukaryota</taxon>
        <taxon>Fungi</taxon>
        <taxon>Dikarya</taxon>
        <taxon>Ascomycota</taxon>
        <taxon>Pezizomycotina</taxon>
        <taxon>Eurotiomycetes</taxon>
        <taxon>Eurotiomycetidae</taxon>
        <taxon>Eurotiales</taxon>
        <taxon>Aspergillaceae</taxon>
        <taxon>Aspergillus</taxon>
        <taxon>Aspergillus subgen. Circumdati</taxon>
    </lineage>
</organism>
<accession>A0ABQ6KBL2</accession>
<name>A0ABQ6KBL2_ASPOZ</name>
<dbReference type="InterPro" id="IPR000086">
    <property type="entry name" value="NUDIX_hydrolase_dom"/>
</dbReference>
<evidence type="ECO:0000259" key="2">
    <source>
        <dbReference type="PROSITE" id="PS51462"/>
    </source>
</evidence>
<dbReference type="InterPro" id="IPR015797">
    <property type="entry name" value="NUDIX_hydrolase-like_dom_sf"/>
</dbReference>
<proteinExistence type="predicted"/>
<gene>
    <name evidence="3" type="ORF">Aory05_000123000</name>
</gene>
<dbReference type="InterPro" id="IPR020084">
    <property type="entry name" value="NUDIX_hydrolase_CS"/>
</dbReference>